<dbReference type="Proteomes" id="UP001632038">
    <property type="component" value="Unassembled WGS sequence"/>
</dbReference>
<name>A0ABD3C533_9LAMI</name>
<sequence length="184" mass="20749">MKIGLLVFSHLDIIAVSLKKLMTRSGSYLILDSSNLTSYAVGIEMETFAYSYIWWHCQMTFVISSSCALVSSFKQELEMPSVITQLTDYTAFMVPDEIFPNFTNCNGKARGLVHDLDNVKNGHHSLDIAVLCVPDGYMSPYKVSELRSNSLVDIKRFSKQSWPDPQQFVAEAAGVGKVRHIRDW</sequence>
<accession>A0ABD3C533</accession>
<gene>
    <name evidence="1" type="ORF">CASFOL_031583</name>
</gene>
<keyword evidence="2" id="KW-1185">Reference proteome</keyword>
<evidence type="ECO:0000313" key="2">
    <source>
        <dbReference type="Proteomes" id="UP001632038"/>
    </source>
</evidence>
<reference evidence="2" key="1">
    <citation type="journal article" date="2024" name="IScience">
        <title>Strigolactones Initiate the Formation of Haustorium-like Structures in Castilleja.</title>
        <authorList>
            <person name="Buerger M."/>
            <person name="Peterson D."/>
            <person name="Chory J."/>
        </authorList>
    </citation>
    <scope>NUCLEOTIDE SEQUENCE [LARGE SCALE GENOMIC DNA]</scope>
</reference>
<dbReference type="EMBL" id="JAVIJP010000053">
    <property type="protein sequence ID" value="KAL3624915.1"/>
    <property type="molecule type" value="Genomic_DNA"/>
</dbReference>
<proteinExistence type="predicted"/>
<organism evidence="1 2">
    <name type="scientific">Castilleja foliolosa</name>
    <dbReference type="NCBI Taxonomy" id="1961234"/>
    <lineage>
        <taxon>Eukaryota</taxon>
        <taxon>Viridiplantae</taxon>
        <taxon>Streptophyta</taxon>
        <taxon>Embryophyta</taxon>
        <taxon>Tracheophyta</taxon>
        <taxon>Spermatophyta</taxon>
        <taxon>Magnoliopsida</taxon>
        <taxon>eudicotyledons</taxon>
        <taxon>Gunneridae</taxon>
        <taxon>Pentapetalae</taxon>
        <taxon>asterids</taxon>
        <taxon>lamiids</taxon>
        <taxon>Lamiales</taxon>
        <taxon>Orobanchaceae</taxon>
        <taxon>Pedicularideae</taxon>
        <taxon>Castillejinae</taxon>
        <taxon>Castilleja</taxon>
    </lineage>
</organism>
<comment type="caution">
    <text evidence="1">The sequence shown here is derived from an EMBL/GenBank/DDBJ whole genome shotgun (WGS) entry which is preliminary data.</text>
</comment>
<protein>
    <submittedName>
        <fullName evidence="1">Uncharacterized protein</fullName>
    </submittedName>
</protein>
<dbReference type="AlphaFoldDB" id="A0ABD3C533"/>
<evidence type="ECO:0000313" key="1">
    <source>
        <dbReference type="EMBL" id="KAL3624915.1"/>
    </source>
</evidence>